<sequence>MKSFKKNYIGKGKEVKTKAGKKLDIVKVTLKMTEVLKHKHEYEGEEYITFEVAKMQKPDDFKRTHTAYVSTREEEN</sequence>
<dbReference type="RefSeq" id="WP_343332501.1">
    <property type="nucleotide sequence ID" value="NZ_JAPOHD010000013.1"/>
</dbReference>
<keyword evidence="2" id="KW-1185">Reference proteome</keyword>
<comment type="caution">
    <text evidence="1">The sequence shown here is derived from an EMBL/GenBank/DDBJ whole genome shotgun (WGS) entry which is preliminary data.</text>
</comment>
<dbReference type="EMBL" id="JAPOHD010000013">
    <property type="protein sequence ID" value="MCY1720167.1"/>
    <property type="molecule type" value="Genomic_DNA"/>
</dbReference>
<dbReference type="AlphaFoldDB" id="A0A9X3F5F2"/>
<protein>
    <submittedName>
        <fullName evidence="1">Uncharacterized protein</fullName>
    </submittedName>
</protein>
<name>A0A9X3F5F2_9BACT</name>
<reference evidence="1" key="1">
    <citation type="submission" date="2022-11" db="EMBL/GenBank/DDBJ databases">
        <title>Marilongibacter aestuarii gen. nov., sp. nov., isolated from tidal flat sediment.</title>
        <authorList>
            <person name="Jiayan W."/>
        </authorList>
    </citation>
    <scope>NUCLEOTIDE SEQUENCE</scope>
    <source>
        <strain evidence="1">Z1-6</strain>
    </source>
</reference>
<evidence type="ECO:0000313" key="2">
    <source>
        <dbReference type="Proteomes" id="UP001145087"/>
    </source>
</evidence>
<organism evidence="1 2">
    <name type="scientific">Draconibacterium aestuarii</name>
    <dbReference type="NCBI Taxonomy" id="2998507"/>
    <lineage>
        <taxon>Bacteria</taxon>
        <taxon>Pseudomonadati</taxon>
        <taxon>Bacteroidota</taxon>
        <taxon>Bacteroidia</taxon>
        <taxon>Marinilabiliales</taxon>
        <taxon>Prolixibacteraceae</taxon>
        <taxon>Draconibacterium</taxon>
    </lineage>
</organism>
<accession>A0A9X3F5F2</accession>
<gene>
    <name evidence="1" type="ORF">OU798_07425</name>
</gene>
<proteinExistence type="predicted"/>
<dbReference type="Proteomes" id="UP001145087">
    <property type="component" value="Unassembled WGS sequence"/>
</dbReference>
<evidence type="ECO:0000313" key="1">
    <source>
        <dbReference type="EMBL" id="MCY1720167.1"/>
    </source>
</evidence>